<comment type="similarity">
    <text evidence="2">Belongs to the TMEM177 family.</text>
</comment>
<organism evidence="5 6">
    <name type="scientific">Ranitomeya imitator</name>
    <name type="common">mimic poison frog</name>
    <dbReference type="NCBI Taxonomy" id="111125"/>
    <lineage>
        <taxon>Eukaryota</taxon>
        <taxon>Metazoa</taxon>
        <taxon>Chordata</taxon>
        <taxon>Craniata</taxon>
        <taxon>Vertebrata</taxon>
        <taxon>Euteleostomi</taxon>
        <taxon>Amphibia</taxon>
        <taxon>Batrachia</taxon>
        <taxon>Anura</taxon>
        <taxon>Neobatrachia</taxon>
        <taxon>Hyloidea</taxon>
        <taxon>Dendrobatidae</taxon>
        <taxon>Dendrobatinae</taxon>
        <taxon>Ranitomeya</taxon>
    </lineage>
</organism>
<evidence type="ECO:0000256" key="2">
    <source>
        <dbReference type="ARBA" id="ARBA00005794"/>
    </source>
</evidence>
<evidence type="ECO:0000256" key="1">
    <source>
        <dbReference type="ARBA" id="ARBA00003998"/>
    </source>
</evidence>
<dbReference type="Proteomes" id="UP001176940">
    <property type="component" value="Unassembled WGS sequence"/>
</dbReference>
<name>A0ABN9ML39_9NEOB</name>
<feature type="transmembrane region" description="Helical" evidence="4">
    <location>
        <begin position="178"/>
        <end position="197"/>
    </location>
</feature>
<keyword evidence="4" id="KW-0812">Transmembrane</keyword>
<accession>A0ABN9ML39</accession>
<dbReference type="PANTHER" id="PTHR21824">
    <property type="entry name" value="TRANSMEMBRANE PROTEIN 177"/>
    <property type="match status" value="1"/>
</dbReference>
<gene>
    <name evidence="5" type="ORF">RIMI_LOCUS22222075</name>
</gene>
<evidence type="ECO:0000313" key="6">
    <source>
        <dbReference type="Proteomes" id="UP001176940"/>
    </source>
</evidence>
<dbReference type="EMBL" id="CAUEEQ010078324">
    <property type="protein sequence ID" value="CAJ0967426.1"/>
    <property type="molecule type" value="Genomic_DNA"/>
</dbReference>
<sequence>MTYRRCRSMASALFWKLCVFSRQHRGRLLGTSSLALLAVNLSYHVFPEQTFRTLYQAWTRGEPAPLSERLQTLLRGVLDDAHLPPSGFTPFAAYGFQPVSAGVPWFPSGCLIGIPANYNSTEADGAGTADRLLVVNGQEVDWASEPGIRLRDSLTLSLKAQKFSVAREALHAQTSGPILQASVAALCLTSVCVSSVAIKQLLGLYSGPLILRGVFNVLAVLLGFTAYCLCYDAVSHWLDYRSDRKAAAVSADYAQGGLEFYEKILARNRLLRGIMGKQGEAMYAPSGNLFPKHKLRLKNAPYTCRRDRILHALEKHRPE</sequence>
<dbReference type="PANTHER" id="PTHR21824:SF4">
    <property type="entry name" value="TRANSMEMBRANE PROTEIN 177"/>
    <property type="match status" value="1"/>
</dbReference>
<proteinExistence type="inferred from homology"/>
<reference evidence="5" key="1">
    <citation type="submission" date="2023-07" db="EMBL/GenBank/DDBJ databases">
        <authorList>
            <person name="Stuckert A."/>
        </authorList>
    </citation>
    <scope>NUCLEOTIDE SEQUENCE</scope>
</reference>
<protein>
    <recommendedName>
        <fullName evidence="3">Transmembrane protein 177</fullName>
    </recommendedName>
</protein>
<keyword evidence="6" id="KW-1185">Reference proteome</keyword>
<evidence type="ECO:0000313" key="5">
    <source>
        <dbReference type="EMBL" id="CAJ0967426.1"/>
    </source>
</evidence>
<keyword evidence="4" id="KW-1133">Transmembrane helix</keyword>
<comment type="function">
    <text evidence="1">Plays a role in the early steps of cytochrome c oxidase subunit II (MT-CO2/COX2) maturation and is required for the stabilization of COX20 and the newly synthesized MT-CO2/COX2 protein.</text>
</comment>
<evidence type="ECO:0000256" key="3">
    <source>
        <dbReference type="ARBA" id="ARBA00014595"/>
    </source>
</evidence>
<feature type="transmembrane region" description="Helical" evidence="4">
    <location>
        <begin position="209"/>
        <end position="227"/>
    </location>
</feature>
<evidence type="ECO:0000256" key="4">
    <source>
        <dbReference type="SAM" id="Phobius"/>
    </source>
</evidence>
<comment type="caution">
    <text evidence="5">The sequence shown here is derived from an EMBL/GenBank/DDBJ whole genome shotgun (WGS) entry which is preliminary data.</text>
</comment>
<dbReference type="InterPro" id="IPR026620">
    <property type="entry name" value="TMEM177"/>
</dbReference>
<keyword evidence="4" id="KW-0472">Membrane</keyword>